<sequence length="353" mass="41037">MTYTLEPADLNRLSEWDLELNVFDVDDTSKRYEFENVALETQSRVLAQNGDTCFAVCLCQSKLVDGQLVEVCGMLRHRHNPLHTFPLGNSYVSFGQVRFPHILPPVDPIVFTVQFNKQTSFVSLDKSDLKSEYLASFFSFFYMCFCVFTRLCAYLTINGNEILSLQKAIIARFHLHDVEPEQLKLKSKTLDGHVVQKKLNKDHLLESFLAKQEIVYAKIKSDLHHSFAIYFLYIFKKKGHLFHWIHSMLIVLCEITNEKSSPITISLRFGHKNTEMILNDWPTEFNAFKEAIKKKVNSHVPFVIEIVNGKYAGKSLQTQNDLYFYQLLDHIPSHYKEKFYLNFFFLTNCSLGT</sequence>
<evidence type="ECO:0000313" key="2">
    <source>
        <dbReference type="Proteomes" id="UP000023152"/>
    </source>
</evidence>
<dbReference type="EMBL" id="ASPP01009292">
    <property type="protein sequence ID" value="ETO24331.1"/>
    <property type="molecule type" value="Genomic_DNA"/>
</dbReference>
<reference evidence="1 2" key="1">
    <citation type="journal article" date="2013" name="Curr. Biol.">
        <title>The Genome of the Foraminiferan Reticulomyxa filosa.</title>
        <authorList>
            <person name="Glockner G."/>
            <person name="Hulsmann N."/>
            <person name="Schleicher M."/>
            <person name="Noegel A.A."/>
            <person name="Eichinger L."/>
            <person name="Gallinger C."/>
            <person name="Pawlowski J."/>
            <person name="Sierra R."/>
            <person name="Euteneuer U."/>
            <person name="Pillet L."/>
            <person name="Moustafa A."/>
            <person name="Platzer M."/>
            <person name="Groth M."/>
            <person name="Szafranski K."/>
            <person name="Schliwa M."/>
        </authorList>
    </citation>
    <scope>NUCLEOTIDE SEQUENCE [LARGE SCALE GENOMIC DNA]</scope>
</reference>
<gene>
    <name evidence="1" type="ORF">RFI_12824</name>
</gene>
<accession>X6NED9</accession>
<evidence type="ECO:0000313" key="1">
    <source>
        <dbReference type="EMBL" id="ETO24331.1"/>
    </source>
</evidence>
<keyword evidence="2" id="KW-1185">Reference proteome</keyword>
<name>X6NED9_RETFI</name>
<organism evidence="1 2">
    <name type="scientific">Reticulomyxa filosa</name>
    <dbReference type="NCBI Taxonomy" id="46433"/>
    <lineage>
        <taxon>Eukaryota</taxon>
        <taxon>Sar</taxon>
        <taxon>Rhizaria</taxon>
        <taxon>Retaria</taxon>
        <taxon>Foraminifera</taxon>
        <taxon>Monothalamids</taxon>
        <taxon>Reticulomyxidae</taxon>
        <taxon>Reticulomyxa</taxon>
    </lineage>
</organism>
<dbReference type="AlphaFoldDB" id="X6NED9"/>
<comment type="caution">
    <text evidence="1">The sequence shown here is derived from an EMBL/GenBank/DDBJ whole genome shotgun (WGS) entry which is preliminary data.</text>
</comment>
<proteinExistence type="predicted"/>
<protein>
    <submittedName>
        <fullName evidence="1">Uncharacterized protein</fullName>
    </submittedName>
</protein>
<dbReference type="Proteomes" id="UP000023152">
    <property type="component" value="Unassembled WGS sequence"/>
</dbReference>